<evidence type="ECO:0000313" key="1">
    <source>
        <dbReference type="EMBL" id="AES67465.2"/>
    </source>
</evidence>
<sequence>MNRITGEEANYNNNEEPPLNISGKFSKEINRKLTVLANKGCDCLLYENLREVNVSFETRRGVSVIFINLSGGECNFPII</sequence>
<evidence type="ECO:0000313" key="3">
    <source>
        <dbReference type="Proteomes" id="UP000002051"/>
    </source>
</evidence>
<dbReference type="HOGENOM" id="CLU_2609622_0_0_1"/>
<accession>A0A0C3V7X4</accession>
<name>G7IRP9_MEDTR</name>
<dbReference type="Proteomes" id="UP000002051">
    <property type="component" value="Chromosome 2"/>
</dbReference>
<gene>
    <name evidence="1" type="ordered locus">MTR_2g094010</name>
</gene>
<dbReference type="AlphaFoldDB" id="G7IRP9"/>
<reference evidence="1 3" key="2">
    <citation type="journal article" date="2014" name="BMC Genomics">
        <title>An improved genome release (version Mt4.0) for the model legume Medicago truncatula.</title>
        <authorList>
            <person name="Tang H."/>
            <person name="Krishnakumar V."/>
            <person name="Bidwell S."/>
            <person name="Rosen B."/>
            <person name="Chan A."/>
            <person name="Zhou S."/>
            <person name="Gentzbittel L."/>
            <person name="Childs K.L."/>
            <person name="Yandell M."/>
            <person name="Gundlach H."/>
            <person name="Mayer K.F."/>
            <person name="Schwartz D.C."/>
            <person name="Town C.D."/>
        </authorList>
    </citation>
    <scope>GENOME REANNOTATION</scope>
    <source>
        <strain evidence="2 3">cv. Jemalong A17</strain>
    </source>
</reference>
<dbReference type="EnsemblPlants" id="AES67465">
    <property type="protein sequence ID" value="AES67465"/>
    <property type="gene ID" value="MTR_2g094010"/>
</dbReference>
<accession>G7IRP9</accession>
<reference evidence="2" key="3">
    <citation type="submission" date="2015-04" db="UniProtKB">
        <authorList>
            <consortium name="EnsemblPlants"/>
        </authorList>
    </citation>
    <scope>IDENTIFICATION</scope>
    <source>
        <strain evidence="2">cv. Jemalong A17</strain>
    </source>
</reference>
<evidence type="ECO:0000313" key="2">
    <source>
        <dbReference type="EnsemblPlants" id="AES67465"/>
    </source>
</evidence>
<reference evidence="1 3" key="1">
    <citation type="journal article" date="2011" name="Nature">
        <title>The Medicago genome provides insight into the evolution of rhizobial symbioses.</title>
        <authorList>
            <person name="Young N.D."/>
            <person name="Debelle F."/>
            <person name="Oldroyd G.E."/>
            <person name="Geurts R."/>
            <person name="Cannon S.B."/>
            <person name="Udvardi M.K."/>
            <person name="Benedito V.A."/>
            <person name="Mayer K.F."/>
            <person name="Gouzy J."/>
            <person name="Schoof H."/>
            <person name="Van de Peer Y."/>
            <person name="Proost S."/>
            <person name="Cook D.R."/>
            <person name="Meyers B.C."/>
            <person name="Spannagl M."/>
            <person name="Cheung F."/>
            <person name="De Mita S."/>
            <person name="Krishnakumar V."/>
            <person name="Gundlach H."/>
            <person name="Zhou S."/>
            <person name="Mudge J."/>
            <person name="Bharti A.K."/>
            <person name="Murray J.D."/>
            <person name="Naoumkina M.A."/>
            <person name="Rosen B."/>
            <person name="Silverstein K.A."/>
            <person name="Tang H."/>
            <person name="Rombauts S."/>
            <person name="Zhao P.X."/>
            <person name="Zhou P."/>
            <person name="Barbe V."/>
            <person name="Bardou P."/>
            <person name="Bechner M."/>
            <person name="Bellec A."/>
            <person name="Berger A."/>
            <person name="Berges H."/>
            <person name="Bidwell S."/>
            <person name="Bisseling T."/>
            <person name="Choisne N."/>
            <person name="Couloux A."/>
            <person name="Denny R."/>
            <person name="Deshpande S."/>
            <person name="Dai X."/>
            <person name="Doyle J.J."/>
            <person name="Dudez A.M."/>
            <person name="Farmer A.D."/>
            <person name="Fouteau S."/>
            <person name="Franken C."/>
            <person name="Gibelin C."/>
            <person name="Gish J."/>
            <person name="Goldstein S."/>
            <person name="Gonzalez A.J."/>
            <person name="Green P.J."/>
            <person name="Hallab A."/>
            <person name="Hartog M."/>
            <person name="Hua A."/>
            <person name="Humphray S.J."/>
            <person name="Jeong D.H."/>
            <person name="Jing Y."/>
            <person name="Jocker A."/>
            <person name="Kenton S.M."/>
            <person name="Kim D.J."/>
            <person name="Klee K."/>
            <person name="Lai H."/>
            <person name="Lang C."/>
            <person name="Lin S."/>
            <person name="Macmil S.L."/>
            <person name="Magdelenat G."/>
            <person name="Matthews L."/>
            <person name="McCorrison J."/>
            <person name="Monaghan E.L."/>
            <person name="Mun J.H."/>
            <person name="Najar F.Z."/>
            <person name="Nicholson C."/>
            <person name="Noirot C."/>
            <person name="O'Bleness M."/>
            <person name="Paule C.R."/>
            <person name="Poulain J."/>
            <person name="Prion F."/>
            <person name="Qin B."/>
            <person name="Qu C."/>
            <person name="Retzel E.F."/>
            <person name="Riddle C."/>
            <person name="Sallet E."/>
            <person name="Samain S."/>
            <person name="Samson N."/>
            <person name="Sanders I."/>
            <person name="Saurat O."/>
            <person name="Scarpelli C."/>
            <person name="Schiex T."/>
            <person name="Segurens B."/>
            <person name="Severin A.J."/>
            <person name="Sherrier D.J."/>
            <person name="Shi R."/>
            <person name="Sims S."/>
            <person name="Singer S.R."/>
            <person name="Sinharoy S."/>
            <person name="Sterck L."/>
            <person name="Viollet A."/>
            <person name="Wang B.B."/>
            <person name="Wang K."/>
            <person name="Wang M."/>
            <person name="Wang X."/>
            <person name="Warfsmann J."/>
            <person name="Weissenbach J."/>
            <person name="White D.D."/>
            <person name="White J.D."/>
            <person name="Wiley G.B."/>
            <person name="Wincker P."/>
            <person name="Xing Y."/>
            <person name="Yang L."/>
            <person name="Yao Z."/>
            <person name="Ying F."/>
            <person name="Zhai J."/>
            <person name="Zhou L."/>
            <person name="Zuber A."/>
            <person name="Denarie J."/>
            <person name="Dixon R.A."/>
            <person name="May G.D."/>
            <person name="Schwartz D.C."/>
            <person name="Rogers J."/>
            <person name="Quetier F."/>
            <person name="Town C.D."/>
            <person name="Roe B.A."/>
        </authorList>
    </citation>
    <scope>NUCLEOTIDE SEQUENCE [LARGE SCALE GENOMIC DNA]</scope>
    <source>
        <strain evidence="1">A17</strain>
        <strain evidence="2 3">cv. Jemalong A17</strain>
    </source>
</reference>
<dbReference type="EMBL" id="CM001218">
    <property type="protein sequence ID" value="AES67465.2"/>
    <property type="molecule type" value="Genomic_DNA"/>
</dbReference>
<proteinExistence type="predicted"/>
<keyword evidence="3" id="KW-1185">Reference proteome</keyword>
<organism evidence="1 3">
    <name type="scientific">Medicago truncatula</name>
    <name type="common">Barrel medic</name>
    <name type="synonym">Medicago tribuloides</name>
    <dbReference type="NCBI Taxonomy" id="3880"/>
    <lineage>
        <taxon>Eukaryota</taxon>
        <taxon>Viridiplantae</taxon>
        <taxon>Streptophyta</taxon>
        <taxon>Embryophyta</taxon>
        <taxon>Tracheophyta</taxon>
        <taxon>Spermatophyta</taxon>
        <taxon>Magnoliopsida</taxon>
        <taxon>eudicotyledons</taxon>
        <taxon>Gunneridae</taxon>
        <taxon>Pentapetalae</taxon>
        <taxon>rosids</taxon>
        <taxon>fabids</taxon>
        <taxon>Fabales</taxon>
        <taxon>Fabaceae</taxon>
        <taxon>Papilionoideae</taxon>
        <taxon>50 kb inversion clade</taxon>
        <taxon>NPAAA clade</taxon>
        <taxon>Hologalegina</taxon>
        <taxon>IRL clade</taxon>
        <taxon>Trifolieae</taxon>
        <taxon>Medicago</taxon>
    </lineage>
</organism>
<dbReference type="PaxDb" id="3880-AES67465"/>
<protein>
    <submittedName>
        <fullName evidence="1 2">Uncharacterized protein</fullName>
    </submittedName>
</protein>